<name>A0A671DRQ4_RHIFE</name>
<keyword evidence="2" id="KW-0472">Membrane</keyword>
<evidence type="ECO:0008006" key="5">
    <source>
        <dbReference type="Google" id="ProtNLM"/>
    </source>
</evidence>
<evidence type="ECO:0000256" key="1">
    <source>
        <dbReference type="SAM" id="MobiDB-lite"/>
    </source>
</evidence>
<evidence type="ECO:0000256" key="2">
    <source>
        <dbReference type="SAM" id="Phobius"/>
    </source>
</evidence>
<reference evidence="3" key="5">
    <citation type="submission" date="2025-09" db="UniProtKB">
        <authorList>
            <consortium name="Ensembl"/>
        </authorList>
    </citation>
    <scope>IDENTIFICATION</scope>
</reference>
<dbReference type="GO" id="GO:0016020">
    <property type="term" value="C:membrane"/>
    <property type="evidence" value="ECO:0007669"/>
    <property type="project" value="InterPro"/>
</dbReference>
<dbReference type="GeneTree" id="ENSGT01030000237992"/>
<feature type="compositionally biased region" description="Polar residues" evidence="1">
    <location>
        <begin position="94"/>
        <end position="105"/>
    </location>
</feature>
<reference evidence="4" key="3">
    <citation type="submission" date="2018-12" db="EMBL/GenBank/DDBJ databases">
        <title>G10K-VGP greater horseshoe bat female genome, primary haplotype.</title>
        <authorList>
            <person name="Teeling E."/>
            <person name="Myers G."/>
            <person name="Vernes S."/>
            <person name="Pippel M."/>
            <person name="Winkler S."/>
            <person name="Fedrigo O."/>
            <person name="Rhie A."/>
            <person name="Koren S."/>
            <person name="Phillippy A."/>
            <person name="Lewin H."/>
            <person name="Damas J."/>
            <person name="Howe K."/>
            <person name="Mountcastle J."/>
            <person name="Jarvis E.D."/>
        </authorList>
    </citation>
    <scope>NUCLEOTIDE SEQUENCE [LARGE SCALE GENOMIC DNA]</scope>
</reference>
<keyword evidence="4" id="KW-1185">Reference proteome</keyword>
<evidence type="ECO:0000313" key="4">
    <source>
        <dbReference type="Proteomes" id="UP000472240"/>
    </source>
</evidence>
<reference evidence="3" key="4">
    <citation type="submission" date="2025-08" db="UniProtKB">
        <authorList>
            <consortium name="Ensembl"/>
        </authorList>
    </citation>
    <scope>IDENTIFICATION</scope>
</reference>
<keyword evidence="2" id="KW-1133">Transmembrane helix</keyword>
<reference evidence="3 4" key="1">
    <citation type="journal article" date="2015" name="Annu Rev Anim Biosci">
        <title>The Genome 10K Project: a way forward.</title>
        <authorList>
            <person name="Koepfli K.P."/>
            <person name="Paten B."/>
            <person name="O'Brien S.J."/>
            <person name="Koepfli K.P."/>
            <person name="Paten B."/>
            <person name="Antunes A."/>
            <person name="Belov K."/>
            <person name="Bustamante C."/>
            <person name="Castoe T.A."/>
            <person name="Clawson H."/>
            <person name="Crawford A.J."/>
            <person name="Diekhans M."/>
            <person name="Distel D."/>
            <person name="Durbin R."/>
            <person name="Earl D."/>
            <person name="Fujita M.K."/>
            <person name="Gamble T."/>
            <person name="Georges A."/>
            <person name="Gemmell N."/>
            <person name="Gilbert M.T."/>
            <person name="Graves J.M."/>
            <person name="Green R.E."/>
            <person name="Hickey G."/>
            <person name="Jarvis E.D."/>
            <person name="Johnson W."/>
            <person name="Komissarov A."/>
            <person name="Korf I."/>
            <person name="Kuhn R."/>
            <person name="Larkin D.M."/>
            <person name="Lewin H."/>
            <person name="Lopez J.V."/>
            <person name="Ma J."/>
            <person name="Marques-Bonet T."/>
            <person name="Miller W."/>
            <person name="Murphy R."/>
            <person name="Pevzner P."/>
            <person name="Shapiro B."/>
            <person name="Steiner C."/>
            <person name="Tamazian G."/>
            <person name="Venkatesh B."/>
            <person name="Wang J."/>
            <person name="Wayne R."/>
            <person name="Wiley E."/>
            <person name="Yang H."/>
            <person name="Zhang G."/>
            <person name="Haussler D."/>
            <person name="Ryder O."/>
            <person name="O'Brien S.J."/>
        </authorList>
    </citation>
    <scope>NUCLEOTIDE SEQUENCE</scope>
</reference>
<sequence length="105" mass="11809">LLPTEQCLYLYVGFGLGVLLLLVVVVLSACLCWLHRRGEPHPDLPQSPQQYPELSPPPPFPTELHYASLQRLPCGEGRDLGNREREGSKEDPSSDYTCIYQNKTT</sequence>
<feature type="transmembrane region" description="Helical" evidence="2">
    <location>
        <begin position="12"/>
        <end position="34"/>
    </location>
</feature>
<evidence type="ECO:0000313" key="3">
    <source>
        <dbReference type="Ensembl" id="ENSRFEP00010002150.1"/>
    </source>
</evidence>
<dbReference type="AlphaFoldDB" id="A0A671DRQ4"/>
<organism evidence="3 4">
    <name type="scientific">Rhinolophus ferrumequinum</name>
    <name type="common">Greater horseshoe bat</name>
    <dbReference type="NCBI Taxonomy" id="59479"/>
    <lineage>
        <taxon>Eukaryota</taxon>
        <taxon>Metazoa</taxon>
        <taxon>Chordata</taxon>
        <taxon>Craniata</taxon>
        <taxon>Vertebrata</taxon>
        <taxon>Euteleostomi</taxon>
        <taxon>Mammalia</taxon>
        <taxon>Eutheria</taxon>
        <taxon>Laurasiatheria</taxon>
        <taxon>Chiroptera</taxon>
        <taxon>Yinpterochiroptera</taxon>
        <taxon>Rhinolophoidea</taxon>
        <taxon>Rhinolophidae</taxon>
        <taxon>Rhinolophinae</taxon>
        <taxon>Rhinolophus</taxon>
    </lineage>
</organism>
<reference evidence="3 4" key="2">
    <citation type="journal article" date="2018" name="Annu Rev Anim Biosci">
        <title>Bat Biology, Genomes, and the Bat1K Project: To Generate Chromosome-Level Genomes for All Living Bat Species.</title>
        <authorList>
            <person name="Teeling E.C."/>
            <person name="Vernes S.C."/>
            <person name="Davalos L.M."/>
            <person name="Ray D.A."/>
            <person name="Gilbert M.T.P."/>
            <person name="Myers E."/>
        </authorList>
    </citation>
    <scope>NUCLEOTIDE SEQUENCE</scope>
</reference>
<dbReference type="OMA" id="FICLCRG"/>
<dbReference type="GO" id="GO:0016358">
    <property type="term" value="P:dendrite development"/>
    <property type="evidence" value="ECO:0007669"/>
    <property type="project" value="TreeGrafter"/>
</dbReference>
<feature type="region of interest" description="Disordered" evidence="1">
    <location>
        <begin position="42"/>
        <end position="105"/>
    </location>
</feature>
<dbReference type="Ensembl" id="ENSRFET00010002375.1">
    <property type="protein sequence ID" value="ENSRFEP00010002150.1"/>
    <property type="gene ID" value="ENSRFEG00010001571.1"/>
</dbReference>
<dbReference type="GO" id="GO:0000902">
    <property type="term" value="P:cell morphogenesis"/>
    <property type="evidence" value="ECO:0007669"/>
    <property type="project" value="InterPro"/>
</dbReference>
<dbReference type="GO" id="GO:0006955">
    <property type="term" value="P:immune response"/>
    <property type="evidence" value="ECO:0007669"/>
    <property type="project" value="InterPro"/>
</dbReference>
<dbReference type="PANTHER" id="PTHR15452:SF5">
    <property type="entry name" value="LEUKOCYTE-SPECIFIC TRANSCRIPT 1 PROTEIN"/>
    <property type="match status" value="1"/>
</dbReference>
<protein>
    <recommendedName>
        <fullName evidence="5">Leukocyte specific transcript 1</fullName>
    </recommendedName>
</protein>
<dbReference type="Proteomes" id="UP000472240">
    <property type="component" value="Chromosome 3"/>
</dbReference>
<dbReference type="InterPro" id="IPR007775">
    <property type="entry name" value="Leukocyte-sp_tscrpt_1_LST1"/>
</dbReference>
<feature type="compositionally biased region" description="Basic and acidic residues" evidence="1">
    <location>
        <begin position="76"/>
        <end position="92"/>
    </location>
</feature>
<feature type="compositionally biased region" description="Low complexity" evidence="1">
    <location>
        <begin position="44"/>
        <end position="53"/>
    </location>
</feature>
<accession>A0A671DRQ4</accession>
<keyword evidence="2" id="KW-0812">Transmembrane</keyword>
<dbReference type="PANTHER" id="PTHR15452">
    <property type="entry name" value="LEUKOCYTE-SPECIFIC TRANSCRIPT 1 PROTEIN"/>
    <property type="match status" value="1"/>
</dbReference>
<dbReference type="Pfam" id="PF05083">
    <property type="entry name" value="LST1"/>
    <property type="match status" value="2"/>
</dbReference>
<dbReference type="FunCoup" id="A0A671DRQ4">
    <property type="interactions" value="126"/>
</dbReference>
<dbReference type="InParanoid" id="A0A671DRQ4"/>
<proteinExistence type="predicted"/>